<evidence type="ECO:0000256" key="3">
    <source>
        <dbReference type="ARBA" id="ARBA00022679"/>
    </source>
</evidence>
<dbReference type="AlphaFoldDB" id="A0A4P9W826"/>
<dbReference type="SFLD" id="SFLDG01154">
    <property type="entry name" value="Main.5:_Phi-like"/>
    <property type="match status" value="1"/>
</dbReference>
<dbReference type="PANTHER" id="PTHR43900">
    <property type="entry name" value="GLUTATHIONE S-TRANSFERASE RHO"/>
    <property type="match status" value="1"/>
</dbReference>
<comment type="similarity">
    <text evidence="1">Belongs to the GST superfamily. Phi family.</text>
</comment>
<dbReference type="Gene3D" id="1.20.1050.10">
    <property type="match status" value="1"/>
</dbReference>
<protein>
    <recommendedName>
        <fullName evidence="2">glutathione transferase</fullName>
        <ecNumber evidence="2">2.5.1.18</ecNumber>
    </recommendedName>
</protein>
<dbReference type="SUPFAM" id="SSF47616">
    <property type="entry name" value="GST C-terminal domain-like"/>
    <property type="match status" value="1"/>
</dbReference>
<dbReference type="Pfam" id="PF00043">
    <property type="entry name" value="GST_C"/>
    <property type="match status" value="1"/>
</dbReference>
<dbReference type="CDD" id="cd03053">
    <property type="entry name" value="GST_N_Phi"/>
    <property type="match status" value="1"/>
</dbReference>
<dbReference type="InterPro" id="IPR010987">
    <property type="entry name" value="Glutathione-S-Trfase_C-like"/>
</dbReference>
<dbReference type="InterPro" id="IPR036249">
    <property type="entry name" value="Thioredoxin-like_sf"/>
</dbReference>
<evidence type="ECO:0000256" key="1">
    <source>
        <dbReference type="ARBA" id="ARBA00010128"/>
    </source>
</evidence>
<feature type="domain" description="GST C-terminal" evidence="6">
    <location>
        <begin position="92"/>
        <end position="214"/>
    </location>
</feature>
<dbReference type="InterPro" id="IPR034347">
    <property type="entry name" value="GST_Phi_C"/>
</dbReference>
<dbReference type="Proteomes" id="UP000269721">
    <property type="component" value="Unassembled WGS sequence"/>
</dbReference>
<keyword evidence="3 7" id="KW-0808">Transferase</keyword>
<dbReference type="PROSITE" id="PS50405">
    <property type="entry name" value="GST_CTER"/>
    <property type="match status" value="1"/>
</dbReference>
<accession>A0A4P9W826</accession>
<sequence>MVIKIHGMPYSTCTRRVLTALAEKGASWELVVVDLAKGAHKSPEFLKHQPFGQIPVLEDPDTPGFFMFESRAMCRYVDAKYKGKGTDLMGSTPQETALIETWLSVEISNFDPFASKLVAEVVFKKMYGRGDPDAAVVAELRAGLTKTLDVYETRLATNEYLVGKQFTMADLAHLPYFGMLEAAGAGDIIDAHPNVKKWWGRISSRPSWAKANGK</sequence>
<dbReference type="GO" id="GO:0006749">
    <property type="term" value="P:glutathione metabolic process"/>
    <property type="evidence" value="ECO:0007669"/>
    <property type="project" value="TreeGrafter"/>
</dbReference>
<comment type="catalytic activity">
    <reaction evidence="4">
        <text>RX + glutathione = an S-substituted glutathione + a halide anion + H(+)</text>
        <dbReference type="Rhea" id="RHEA:16437"/>
        <dbReference type="ChEBI" id="CHEBI:15378"/>
        <dbReference type="ChEBI" id="CHEBI:16042"/>
        <dbReference type="ChEBI" id="CHEBI:17792"/>
        <dbReference type="ChEBI" id="CHEBI:57925"/>
        <dbReference type="ChEBI" id="CHEBI:90779"/>
        <dbReference type="EC" id="2.5.1.18"/>
    </reaction>
</comment>
<dbReference type="InterPro" id="IPR036282">
    <property type="entry name" value="Glutathione-S-Trfase_C_sf"/>
</dbReference>
<dbReference type="SFLD" id="SFLDS00019">
    <property type="entry name" value="Glutathione_Transferase_(cytos"/>
    <property type="match status" value="1"/>
</dbReference>
<proteinExistence type="inferred from homology"/>
<dbReference type="EC" id="2.5.1.18" evidence="2"/>
<dbReference type="FunFam" id="1.20.1050.10:FF:000004">
    <property type="entry name" value="Glutathione S-transferase F2"/>
    <property type="match status" value="1"/>
</dbReference>
<dbReference type="GO" id="GO:0005737">
    <property type="term" value="C:cytoplasm"/>
    <property type="evidence" value="ECO:0007669"/>
    <property type="project" value="TreeGrafter"/>
</dbReference>
<dbReference type="GO" id="GO:0009636">
    <property type="term" value="P:response to toxic substance"/>
    <property type="evidence" value="ECO:0007669"/>
    <property type="project" value="UniProtKB-ARBA"/>
</dbReference>
<dbReference type="GO" id="GO:0043295">
    <property type="term" value="F:glutathione binding"/>
    <property type="evidence" value="ECO:0007669"/>
    <property type="project" value="TreeGrafter"/>
</dbReference>
<evidence type="ECO:0000313" key="8">
    <source>
        <dbReference type="Proteomes" id="UP000269721"/>
    </source>
</evidence>
<dbReference type="InterPro" id="IPR004045">
    <property type="entry name" value="Glutathione_S-Trfase_N"/>
</dbReference>
<dbReference type="PROSITE" id="PS50404">
    <property type="entry name" value="GST_NTER"/>
    <property type="match status" value="1"/>
</dbReference>
<dbReference type="CDD" id="cd03187">
    <property type="entry name" value="GST_C_Phi"/>
    <property type="match status" value="1"/>
</dbReference>
<dbReference type="InterPro" id="IPR040079">
    <property type="entry name" value="Glutathione_S-Trfase"/>
</dbReference>
<evidence type="ECO:0000259" key="5">
    <source>
        <dbReference type="PROSITE" id="PS50404"/>
    </source>
</evidence>
<dbReference type="SUPFAM" id="SSF52833">
    <property type="entry name" value="Thioredoxin-like"/>
    <property type="match status" value="1"/>
</dbReference>
<feature type="domain" description="GST N-terminal" evidence="5">
    <location>
        <begin position="1"/>
        <end position="85"/>
    </location>
</feature>
<evidence type="ECO:0000259" key="6">
    <source>
        <dbReference type="PROSITE" id="PS50405"/>
    </source>
</evidence>
<gene>
    <name evidence="7" type="ORF">BDK51DRAFT_23881</name>
</gene>
<dbReference type="EMBL" id="KZ997797">
    <property type="protein sequence ID" value="RKO86940.1"/>
    <property type="molecule type" value="Genomic_DNA"/>
</dbReference>
<evidence type="ECO:0000256" key="4">
    <source>
        <dbReference type="ARBA" id="ARBA00047960"/>
    </source>
</evidence>
<reference evidence="8" key="1">
    <citation type="journal article" date="2018" name="Nat. Microbiol.">
        <title>Leveraging single-cell genomics to expand the fungal tree of life.</title>
        <authorList>
            <person name="Ahrendt S.R."/>
            <person name="Quandt C.A."/>
            <person name="Ciobanu D."/>
            <person name="Clum A."/>
            <person name="Salamov A."/>
            <person name="Andreopoulos B."/>
            <person name="Cheng J.F."/>
            <person name="Woyke T."/>
            <person name="Pelin A."/>
            <person name="Henrissat B."/>
            <person name="Reynolds N.K."/>
            <person name="Benny G.L."/>
            <person name="Smith M.E."/>
            <person name="James T.Y."/>
            <person name="Grigoriev I.V."/>
        </authorList>
    </citation>
    <scope>NUCLEOTIDE SEQUENCE [LARGE SCALE GENOMIC DNA]</scope>
</reference>
<evidence type="ECO:0000313" key="7">
    <source>
        <dbReference type="EMBL" id="RKO86940.1"/>
    </source>
</evidence>
<dbReference type="FunFam" id="3.40.30.10:FF:000016">
    <property type="entry name" value="Glutathione S-transferase F2"/>
    <property type="match status" value="1"/>
</dbReference>
<name>A0A4P9W826_9FUNG</name>
<dbReference type="Pfam" id="PF02798">
    <property type="entry name" value="GST_N"/>
    <property type="match status" value="1"/>
</dbReference>
<evidence type="ECO:0000256" key="2">
    <source>
        <dbReference type="ARBA" id="ARBA00012452"/>
    </source>
</evidence>
<dbReference type="Gene3D" id="3.40.30.10">
    <property type="entry name" value="Glutaredoxin"/>
    <property type="match status" value="1"/>
</dbReference>
<dbReference type="InterPro" id="IPR004046">
    <property type="entry name" value="GST_C"/>
</dbReference>
<dbReference type="PANTHER" id="PTHR43900:SF3">
    <property type="entry name" value="GLUTATHIONE S-TRANSFERASE RHO"/>
    <property type="match status" value="1"/>
</dbReference>
<dbReference type="GO" id="GO:0004364">
    <property type="term" value="F:glutathione transferase activity"/>
    <property type="evidence" value="ECO:0007669"/>
    <property type="project" value="UniProtKB-EC"/>
</dbReference>
<organism evidence="7 8">
    <name type="scientific">Blyttiomyces helicus</name>
    <dbReference type="NCBI Taxonomy" id="388810"/>
    <lineage>
        <taxon>Eukaryota</taxon>
        <taxon>Fungi</taxon>
        <taxon>Fungi incertae sedis</taxon>
        <taxon>Chytridiomycota</taxon>
        <taxon>Chytridiomycota incertae sedis</taxon>
        <taxon>Chytridiomycetes</taxon>
        <taxon>Chytridiomycetes incertae sedis</taxon>
        <taxon>Blyttiomyces</taxon>
    </lineage>
</organism>
<keyword evidence="8" id="KW-1185">Reference proteome</keyword>
<dbReference type="SFLD" id="SFLDG00358">
    <property type="entry name" value="Main_(cytGST)"/>
    <property type="match status" value="1"/>
</dbReference>
<dbReference type="OrthoDB" id="249703at2759"/>